<evidence type="ECO:0000313" key="3">
    <source>
        <dbReference type="EMBL" id="CAF4690899.1"/>
    </source>
</evidence>
<reference evidence="2" key="1">
    <citation type="submission" date="2021-02" db="EMBL/GenBank/DDBJ databases">
        <authorList>
            <person name="Nowell W R."/>
        </authorList>
    </citation>
    <scope>NUCLEOTIDE SEQUENCE</scope>
</reference>
<dbReference type="EMBL" id="CAJOBI010123707">
    <property type="protein sequence ID" value="CAF4690899.1"/>
    <property type="molecule type" value="Genomic_DNA"/>
</dbReference>
<organism evidence="2 4">
    <name type="scientific">Rotaria magnacalcarata</name>
    <dbReference type="NCBI Taxonomy" id="392030"/>
    <lineage>
        <taxon>Eukaryota</taxon>
        <taxon>Metazoa</taxon>
        <taxon>Spiralia</taxon>
        <taxon>Gnathifera</taxon>
        <taxon>Rotifera</taxon>
        <taxon>Eurotatoria</taxon>
        <taxon>Bdelloidea</taxon>
        <taxon>Philodinida</taxon>
        <taxon>Philodinidae</taxon>
        <taxon>Rotaria</taxon>
    </lineage>
</organism>
<proteinExistence type="predicted"/>
<dbReference type="AlphaFoldDB" id="A0A819L7F6"/>
<dbReference type="PROSITE" id="PS50216">
    <property type="entry name" value="DHHC"/>
    <property type="match status" value="1"/>
</dbReference>
<dbReference type="Pfam" id="PF18784">
    <property type="entry name" value="CRM1_repeat_2"/>
    <property type="match status" value="1"/>
</dbReference>
<protein>
    <recommendedName>
        <fullName evidence="5">Palmitoyltransferase</fullName>
    </recommendedName>
</protein>
<evidence type="ECO:0000313" key="4">
    <source>
        <dbReference type="Proteomes" id="UP000663866"/>
    </source>
</evidence>
<evidence type="ECO:0000256" key="1">
    <source>
        <dbReference type="SAM" id="Phobius"/>
    </source>
</evidence>
<accession>A0A819L7F6</accession>
<dbReference type="InterPro" id="IPR041235">
    <property type="entry name" value="Exp1_repeat_2"/>
</dbReference>
<keyword evidence="1" id="KW-0472">Membrane</keyword>
<sequence>MARLEEVLVVENEPNEVVRKFMKDTDTFDHHCPWLNNCVDLSSIICLTPMVLIVLLTIPIGGSTSFRIMLLFRGKTPNKQVTGKFKSNINTFDCEYLFNCSKISATSRPPKLISSKRSYSNVK</sequence>
<feature type="transmembrane region" description="Helical" evidence="1">
    <location>
        <begin position="50"/>
        <end position="70"/>
    </location>
</feature>
<keyword evidence="4" id="KW-1185">Reference proteome</keyword>
<name>A0A819L7F6_9BILA</name>
<comment type="caution">
    <text evidence="2">The sequence shown here is derived from an EMBL/GenBank/DDBJ whole genome shotgun (WGS) entry which is preliminary data.</text>
</comment>
<keyword evidence="1" id="KW-1133">Transmembrane helix</keyword>
<dbReference type="Proteomes" id="UP000676336">
    <property type="component" value="Unassembled WGS sequence"/>
</dbReference>
<dbReference type="EMBL" id="CAJOBG010001775">
    <property type="protein sequence ID" value="CAF3957779.1"/>
    <property type="molecule type" value="Genomic_DNA"/>
</dbReference>
<gene>
    <name evidence="2" type="ORF">OVN521_LOCUS12618</name>
    <name evidence="3" type="ORF">SMN809_LOCUS42664</name>
</gene>
<evidence type="ECO:0008006" key="5">
    <source>
        <dbReference type="Google" id="ProtNLM"/>
    </source>
</evidence>
<keyword evidence="1" id="KW-0812">Transmembrane</keyword>
<evidence type="ECO:0000313" key="2">
    <source>
        <dbReference type="EMBL" id="CAF3957779.1"/>
    </source>
</evidence>
<dbReference type="Proteomes" id="UP000663866">
    <property type="component" value="Unassembled WGS sequence"/>
</dbReference>